<gene>
    <name evidence="1" type="ORF">PIB30_028617</name>
</gene>
<accession>A0ABU6Y868</accession>
<proteinExistence type="predicted"/>
<keyword evidence="2" id="KW-1185">Reference proteome</keyword>
<dbReference type="Proteomes" id="UP001341840">
    <property type="component" value="Unassembled WGS sequence"/>
</dbReference>
<protein>
    <submittedName>
        <fullName evidence="1">Uncharacterized protein</fullName>
    </submittedName>
</protein>
<comment type="caution">
    <text evidence="1">The sequence shown here is derived from an EMBL/GenBank/DDBJ whole genome shotgun (WGS) entry which is preliminary data.</text>
</comment>
<organism evidence="1 2">
    <name type="scientific">Stylosanthes scabra</name>
    <dbReference type="NCBI Taxonomy" id="79078"/>
    <lineage>
        <taxon>Eukaryota</taxon>
        <taxon>Viridiplantae</taxon>
        <taxon>Streptophyta</taxon>
        <taxon>Embryophyta</taxon>
        <taxon>Tracheophyta</taxon>
        <taxon>Spermatophyta</taxon>
        <taxon>Magnoliopsida</taxon>
        <taxon>eudicotyledons</taxon>
        <taxon>Gunneridae</taxon>
        <taxon>Pentapetalae</taxon>
        <taxon>rosids</taxon>
        <taxon>fabids</taxon>
        <taxon>Fabales</taxon>
        <taxon>Fabaceae</taxon>
        <taxon>Papilionoideae</taxon>
        <taxon>50 kb inversion clade</taxon>
        <taxon>dalbergioids sensu lato</taxon>
        <taxon>Dalbergieae</taxon>
        <taxon>Pterocarpus clade</taxon>
        <taxon>Stylosanthes</taxon>
    </lineage>
</organism>
<sequence>MLMSWIYYILPSWVPNLTRPQTFPFATRWRGRKGHNDYNEARLFKRMPYAAESVTPTVISALLQCPSYSSGSEHGQCAQAVLGQIVTSQSSSELMFSTRRMPVMMMDGGPHSSESGLLPGITSVRLGID</sequence>
<name>A0ABU6Y868_9FABA</name>
<dbReference type="EMBL" id="JASCZI010241769">
    <property type="protein sequence ID" value="MED6206627.1"/>
    <property type="molecule type" value="Genomic_DNA"/>
</dbReference>
<evidence type="ECO:0000313" key="1">
    <source>
        <dbReference type="EMBL" id="MED6206627.1"/>
    </source>
</evidence>
<reference evidence="1 2" key="1">
    <citation type="journal article" date="2023" name="Plants (Basel)">
        <title>Bridging the Gap: Combining Genomics and Transcriptomics Approaches to Understand Stylosanthes scabra, an Orphan Legume from the Brazilian Caatinga.</title>
        <authorList>
            <person name="Ferreira-Neto J.R.C."/>
            <person name="da Silva M.D."/>
            <person name="Binneck E."/>
            <person name="de Melo N.F."/>
            <person name="da Silva R.H."/>
            <person name="de Melo A.L.T.M."/>
            <person name="Pandolfi V."/>
            <person name="Bustamante F.O."/>
            <person name="Brasileiro-Vidal A.C."/>
            <person name="Benko-Iseppon A.M."/>
        </authorList>
    </citation>
    <scope>NUCLEOTIDE SEQUENCE [LARGE SCALE GENOMIC DNA]</scope>
    <source>
        <tissue evidence="1">Leaves</tissue>
    </source>
</reference>
<evidence type="ECO:0000313" key="2">
    <source>
        <dbReference type="Proteomes" id="UP001341840"/>
    </source>
</evidence>